<dbReference type="Proteomes" id="UP000637628">
    <property type="component" value="Unassembled WGS sequence"/>
</dbReference>
<accession>A0ABQ3Z9S4</accession>
<feature type="region of interest" description="Disordered" evidence="1">
    <location>
        <begin position="85"/>
        <end position="154"/>
    </location>
</feature>
<feature type="compositionally biased region" description="Basic and acidic residues" evidence="1">
    <location>
        <begin position="114"/>
        <end position="128"/>
    </location>
</feature>
<keyword evidence="2" id="KW-0812">Transmembrane</keyword>
<dbReference type="EMBL" id="BOML01000064">
    <property type="protein sequence ID" value="GIE06579.1"/>
    <property type="molecule type" value="Genomic_DNA"/>
</dbReference>
<gene>
    <name evidence="3" type="ORF">Adu01nite_79290</name>
</gene>
<feature type="transmembrane region" description="Helical" evidence="2">
    <location>
        <begin position="32"/>
        <end position="50"/>
    </location>
</feature>
<name>A0ABQ3Z9S4_9ACTN</name>
<feature type="compositionally biased region" description="Basic and acidic residues" evidence="1">
    <location>
        <begin position="140"/>
        <end position="152"/>
    </location>
</feature>
<keyword evidence="2" id="KW-0472">Membrane</keyword>
<protein>
    <submittedName>
        <fullName evidence="3">Uncharacterized protein</fullName>
    </submittedName>
</protein>
<feature type="region of interest" description="Disordered" evidence="1">
    <location>
        <begin position="1"/>
        <end position="29"/>
    </location>
</feature>
<evidence type="ECO:0000313" key="3">
    <source>
        <dbReference type="EMBL" id="GIE06579.1"/>
    </source>
</evidence>
<proteinExistence type="predicted"/>
<sequence length="244" mass="25240">MSNDDDFPFPDDGVNDQPVAGDGRSRRHRTRIAVGVIGLGAVLSAGAYIATDKVIDHRNASVATEAGAPPPQGAADSVTVPSVAAAPAPTASPTKGAAKPPATTSTSVPASVAEEIRKAREKAAKDGHPVQPALTPSGDLKGKVTTRNERRPNGSLRVVTARFDLTGQREMLWAADKGKPVGAAHCTSKIHFSNAAEPVVQPNLLLCWQTSAAKSVVTVLVDQGGHPSAEESVKVINSEWAKLG</sequence>
<comment type="caution">
    <text evidence="3">The sequence shown here is derived from an EMBL/GenBank/DDBJ whole genome shotgun (WGS) entry which is preliminary data.</text>
</comment>
<reference evidence="3 4" key="1">
    <citation type="submission" date="2021-01" db="EMBL/GenBank/DDBJ databases">
        <title>Whole genome shotgun sequence of Actinoplanes durhamensis NBRC 14914.</title>
        <authorList>
            <person name="Komaki H."/>
            <person name="Tamura T."/>
        </authorList>
    </citation>
    <scope>NUCLEOTIDE SEQUENCE [LARGE SCALE GENOMIC DNA]</scope>
    <source>
        <strain evidence="3 4">NBRC 14914</strain>
    </source>
</reference>
<keyword evidence="4" id="KW-1185">Reference proteome</keyword>
<evidence type="ECO:0000256" key="1">
    <source>
        <dbReference type="SAM" id="MobiDB-lite"/>
    </source>
</evidence>
<organism evidence="3 4">
    <name type="scientific">Paractinoplanes durhamensis</name>
    <dbReference type="NCBI Taxonomy" id="113563"/>
    <lineage>
        <taxon>Bacteria</taxon>
        <taxon>Bacillati</taxon>
        <taxon>Actinomycetota</taxon>
        <taxon>Actinomycetes</taxon>
        <taxon>Micromonosporales</taxon>
        <taxon>Micromonosporaceae</taxon>
        <taxon>Paractinoplanes</taxon>
    </lineage>
</organism>
<evidence type="ECO:0000313" key="4">
    <source>
        <dbReference type="Proteomes" id="UP000637628"/>
    </source>
</evidence>
<evidence type="ECO:0000256" key="2">
    <source>
        <dbReference type="SAM" id="Phobius"/>
    </source>
</evidence>
<keyword evidence="2" id="KW-1133">Transmembrane helix</keyword>
<feature type="compositionally biased region" description="Low complexity" evidence="1">
    <location>
        <begin position="85"/>
        <end position="113"/>
    </location>
</feature>
<dbReference type="RefSeq" id="WP_203734428.1">
    <property type="nucleotide sequence ID" value="NZ_BOML01000064.1"/>
</dbReference>